<dbReference type="Proteomes" id="UP000276133">
    <property type="component" value="Unassembled WGS sequence"/>
</dbReference>
<gene>
    <name evidence="2" type="ORF">BpHYR1_018035</name>
</gene>
<sequence>MHDSELRFRGEISTDILNSLVDKHDSKDQEKIKNLIHKQQQTSFQQSTLSLENICWLIASVLCLYYTNIVSVILWDEGINRSLLYAAILFISVNIFIGIYLIIYLSKIKDIPSSKWNEYNPYLIPVATGAFVSGSIIMLISLWPVYGWLTAPILFTIFMGFIVLIINIPI</sequence>
<organism evidence="2 3">
    <name type="scientific">Brachionus plicatilis</name>
    <name type="common">Marine rotifer</name>
    <name type="synonym">Brachionus muelleri</name>
    <dbReference type="NCBI Taxonomy" id="10195"/>
    <lineage>
        <taxon>Eukaryota</taxon>
        <taxon>Metazoa</taxon>
        <taxon>Spiralia</taxon>
        <taxon>Gnathifera</taxon>
        <taxon>Rotifera</taxon>
        <taxon>Eurotatoria</taxon>
        <taxon>Monogononta</taxon>
        <taxon>Pseudotrocha</taxon>
        <taxon>Ploima</taxon>
        <taxon>Brachionidae</taxon>
        <taxon>Brachionus</taxon>
    </lineage>
</organism>
<keyword evidence="1" id="KW-0472">Membrane</keyword>
<evidence type="ECO:0000256" key="1">
    <source>
        <dbReference type="SAM" id="Phobius"/>
    </source>
</evidence>
<feature type="transmembrane region" description="Helical" evidence="1">
    <location>
        <begin position="82"/>
        <end position="102"/>
    </location>
</feature>
<keyword evidence="3" id="KW-1185">Reference proteome</keyword>
<dbReference type="Pfam" id="PF20479">
    <property type="entry name" value="TMEM128"/>
    <property type="match status" value="1"/>
</dbReference>
<accession>A0A3M7RQS6</accession>
<dbReference type="InterPro" id="IPR033579">
    <property type="entry name" value="TMEM128"/>
</dbReference>
<feature type="transmembrane region" description="Helical" evidence="1">
    <location>
        <begin position="149"/>
        <end position="168"/>
    </location>
</feature>
<dbReference type="AlphaFoldDB" id="A0A3M7RQS6"/>
<keyword evidence="1" id="KW-1133">Transmembrane helix</keyword>
<proteinExistence type="predicted"/>
<dbReference type="PANTHER" id="PTHR31134">
    <property type="entry name" value="TRANSMEMBRANE PROTEIN 128"/>
    <property type="match status" value="1"/>
</dbReference>
<feature type="transmembrane region" description="Helical" evidence="1">
    <location>
        <begin position="122"/>
        <end position="143"/>
    </location>
</feature>
<dbReference type="OrthoDB" id="58903at2759"/>
<dbReference type="EMBL" id="REGN01002892">
    <property type="protein sequence ID" value="RNA25638.1"/>
    <property type="molecule type" value="Genomic_DNA"/>
</dbReference>
<reference evidence="2 3" key="1">
    <citation type="journal article" date="2018" name="Sci. Rep.">
        <title>Genomic signatures of local adaptation to the degree of environmental predictability in rotifers.</title>
        <authorList>
            <person name="Franch-Gras L."/>
            <person name="Hahn C."/>
            <person name="Garcia-Roger E.M."/>
            <person name="Carmona M.J."/>
            <person name="Serra M."/>
            <person name="Gomez A."/>
        </authorList>
    </citation>
    <scope>NUCLEOTIDE SEQUENCE [LARGE SCALE GENOMIC DNA]</scope>
    <source>
        <strain evidence="2">HYR1</strain>
    </source>
</reference>
<dbReference type="PANTHER" id="PTHR31134:SF1">
    <property type="entry name" value="TRANSMEMBRANE PROTEIN 128"/>
    <property type="match status" value="1"/>
</dbReference>
<name>A0A3M7RQS6_BRAPC</name>
<keyword evidence="1 2" id="KW-0812">Transmembrane</keyword>
<feature type="transmembrane region" description="Helical" evidence="1">
    <location>
        <begin position="54"/>
        <end position="76"/>
    </location>
</feature>
<evidence type="ECO:0000313" key="2">
    <source>
        <dbReference type="EMBL" id="RNA25638.1"/>
    </source>
</evidence>
<evidence type="ECO:0000313" key="3">
    <source>
        <dbReference type="Proteomes" id="UP000276133"/>
    </source>
</evidence>
<protein>
    <submittedName>
        <fullName evidence="2">Transmembrane protein-like</fullName>
    </submittedName>
</protein>
<comment type="caution">
    <text evidence="2">The sequence shown here is derived from an EMBL/GenBank/DDBJ whole genome shotgun (WGS) entry which is preliminary data.</text>
</comment>